<protein>
    <submittedName>
        <fullName evidence="3">Uncharacterized protein</fullName>
    </submittedName>
</protein>
<sequence length="267" mass="30479">MDSGADEKMAALKRAYADIILNTARESAARILLSERKALKCQQSMFAAKEEALSTIMRLKSIMDAKIQEAEKFSMGQQRRIQELEGQLSNAQDTISHLREELRRVNNKSVMNSESPKEVEPADWRSMVHVNLMTEEEKCVQLDDSKVTTSHHDVEETVELSDMRDDVPSKHSDVKEETCKPNGTLAQGGKNKFLKYTFQRTRKRGSSGRNNESSLAAREVVMKRKFGEQQSVVVESRNPSLVTELPRDNRRLVQVARQLISLSERRW</sequence>
<dbReference type="Proteomes" id="UP001140949">
    <property type="component" value="Unassembled WGS sequence"/>
</dbReference>
<dbReference type="EMBL" id="JANAVB010017596">
    <property type="protein sequence ID" value="KAJ6830499.1"/>
    <property type="molecule type" value="Genomic_DNA"/>
</dbReference>
<organism evidence="3 4">
    <name type="scientific">Iris pallida</name>
    <name type="common">Sweet iris</name>
    <dbReference type="NCBI Taxonomy" id="29817"/>
    <lineage>
        <taxon>Eukaryota</taxon>
        <taxon>Viridiplantae</taxon>
        <taxon>Streptophyta</taxon>
        <taxon>Embryophyta</taxon>
        <taxon>Tracheophyta</taxon>
        <taxon>Spermatophyta</taxon>
        <taxon>Magnoliopsida</taxon>
        <taxon>Liliopsida</taxon>
        <taxon>Asparagales</taxon>
        <taxon>Iridaceae</taxon>
        <taxon>Iridoideae</taxon>
        <taxon>Irideae</taxon>
        <taxon>Iris</taxon>
    </lineage>
</organism>
<evidence type="ECO:0000256" key="1">
    <source>
        <dbReference type="SAM" id="Coils"/>
    </source>
</evidence>
<keyword evidence="4" id="KW-1185">Reference proteome</keyword>
<reference evidence="3" key="2">
    <citation type="submission" date="2023-04" db="EMBL/GenBank/DDBJ databases">
        <authorList>
            <person name="Bruccoleri R.E."/>
            <person name="Oakeley E.J."/>
            <person name="Faust A.-M."/>
            <person name="Dessus-Babus S."/>
            <person name="Altorfer M."/>
            <person name="Burckhardt D."/>
            <person name="Oertli M."/>
            <person name="Naumann U."/>
            <person name="Petersen F."/>
            <person name="Wong J."/>
        </authorList>
    </citation>
    <scope>NUCLEOTIDE SEQUENCE</scope>
    <source>
        <strain evidence="3">GSM-AAB239-AS_SAM_17_03QT</strain>
        <tissue evidence="3">Leaf</tissue>
    </source>
</reference>
<evidence type="ECO:0000313" key="3">
    <source>
        <dbReference type="EMBL" id="KAJ6830499.1"/>
    </source>
</evidence>
<name>A0AAX6GNX8_IRIPA</name>
<dbReference type="AlphaFoldDB" id="A0AAX6GNX8"/>
<keyword evidence="1" id="KW-0175">Coiled coil</keyword>
<accession>A0AAX6GNX8</accession>
<gene>
    <name evidence="3" type="ORF">M6B38_354705</name>
</gene>
<evidence type="ECO:0000256" key="2">
    <source>
        <dbReference type="SAM" id="MobiDB-lite"/>
    </source>
</evidence>
<dbReference type="PANTHER" id="PTHR34778">
    <property type="entry name" value="OS02G0580700 PROTEIN"/>
    <property type="match status" value="1"/>
</dbReference>
<comment type="caution">
    <text evidence="3">The sequence shown here is derived from an EMBL/GenBank/DDBJ whole genome shotgun (WGS) entry which is preliminary data.</text>
</comment>
<proteinExistence type="predicted"/>
<evidence type="ECO:0000313" key="4">
    <source>
        <dbReference type="Proteomes" id="UP001140949"/>
    </source>
</evidence>
<dbReference type="PANTHER" id="PTHR34778:SF2">
    <property type="entry name" value="OS02G0580700 PROTEIN"/>
    <property type="match status" value="1"/>
</dbReference>
<reference evidence="3" key="1">
    <citation type="journal article" date="2023" name="GigaByte">
        <title>Genome assembly of the bearded iris, Iris pallida Lam.</title>
        <authorList>
            <person name="Bruccoleri R.E."/>
            <person name="Oakeley E.J."/>
            <person name="Faust A.M.E."/>
            <person name="Altorfer M."/>
            <person name="Dessus-Babus S."/>
            <person name="Burckhardt D."/>
            <person name="Oertli M."/>
            <person name="Naumann U."/>
            <person name="Petersen F."/>
            <person name="Wong J."/>
        </authorList>
    </citation>
    <scope>NUCLEOTIDE SEQUENCE</scope>
    <source>
        <strain evidence="3">GSM-AAB239-AS_SAM_17_03QT</strain>
    </source>
</reference>
<feature type="coiled-coil region" evidence="1">
    <location>
        <begin position="74"/>
        <end position="108"/>
    </location>
</feature>
<feature type="region of interest" description="Disordered" evidence="2">
    <location>
        <begin position="142"/>
        <end position="178"/>
    </location>
</feature>